<dbReference type="InterPro" id="IPR017871">
    <property type="entry name" value="ABC_transporter-like_CS"/>
</dbReference>
<keyword evidence="3" id="KW-0547">Nucleotide-binding</keyword>
<evidence type="ECO:0000256" key="2">
    <source>
        <dbReference type="ARBA" id="ARBA00022448"/>
    </source>
</evidence>
<dbReference type="SUPFAM" id="SSF52540">
    <property type="entry name" value="P-loop containing nucleoside triphosphate hydrolases"/>
    <property type="match status" value="1"/>
</dbReference>
<dbReference type="GO" id="GO:0005524">
    <property type="term" value="F:ATP binding"/>
    <property type="evidence" value="ECO:0007669"/>
    <property type="project" value="UniProtKB-KW"/>
</dbReference>
<name>A0A7M1R102_9ACTO</name>
<reference evidence="6 7" key="1">
    <citation type="submission" date="2020-10" db="EMBL/GenBank/DDBJ databases">
        <title>Trueperella pecoris sp. nov. isolated from bovine and porcine specimens.</title>
        <authorList>
            <person name="Schoenecker L."/>
            <person name="Schnydrig P."/>
            <person name="Brodard I."/>
            <person name="Thomann A."/>
            <person name="Hemphill A."/>
            <person name="Rodriguez-Campos S."/>
            <person name="Perreten V."/>
            <person name="Jores J."/>
            <person name="Kittl S."/>
        </authorList>
    </citation>
    <scope>NUCLEOTIDE SEQUENCE [LARGE SCALE GENOMIC DNA]</scope>
    <source>
        <strain evidence="6 7">19OD0592</strain>
    </source>
</reference>
<dbReference type="InterPro" id="IPR027417">
    <property type="entry name" value="P-loop_NTPase"/>
</dbReference>
<dbReference type="PANTHER" id="PTHR43335">
    <property type="entry name" value="ABC TRANSPORTER, ATP-BINDING PROTEIN"/>
    <property type="match status" value="1"/>
</dbReference>
<evidence type="ECO:0000256" key="4">
    <source>
        <dbReference type="ARBA" id="ARBA00022840"/>
    </source>
</evidence>
<organism evidence="6 7">
    <name type="scientific">Trueperella pecoris</name>
    <dbReference type="NCBI Taxonomy" id="2733571"/>
    <lineage>
        <taxon>Bacteria</taxon>
        <taxon>Bacillati</taxon>
        <taxon>Actinomycetota</taxon>
        <taxon>Actinomycetes</taxon>
        <taxon>Actinomycetales</taxon>
        <taxon>Actinomycetaceae</taxon>
        <taxon>Trueperella</taxon>
    </lineage>
</organism>
<proteinExistence type="inferred from homology"/>
<accession>A0A7M1R102</accession>
<dbReference type="EMBL" id="CP063212">
    <property type="protein sequence ID" value="QOR47374.1"/>
    <property type="molecule type" value="Genomic_DNA"/>
</dbReference>
<gene>
    <name evidence="6" type="ORF">INS90_08975</name>
</gene>
<evidence type="ECO:0000256" key="1">
    <source>
        <dbReference type="ARBA" id="ARBA00005417"/>
    </source>
</evidence>
<evidence type="ECO:0000259" key="5">
    <source>
        <dbReference type="PROSITE" id="PS50893"/>
    </source>
</evidence>
<dbReference type="PROSITE" id="PS50893">
    <property type="entry name" value="ABC_TRANSPORTER_2"/>
    <property type="match status" value="1"/>
</dbReference>
<comment type="similarity">
    <text evidence="1">Belongs to the ABC transporter superfamily.</text>
</comment>
<evidence type="ECO:0000313" key="6">
    <source>
        <dbReference type="EMBL" id="QOR47374.1"/>
    </source>
</evidence>
<dbReference type="InterPro" id="IPR003439">
    <property type="entry name" value="ABC_transporter-like_ATP-bd"/>
</dbReference>
<dbReference type="PROSITE" id="PS00211">
    <property type="entry name" value="ABC_TRANSPORTER_1"/>
    <property type="match status" value="1"/>
</dbReference>
<dbReference type="SMART" id="SM00382">
    <property type="entry name" value="AAA"/>
    <property type="match status" value="1"/>
</dbReference>
<sequence length="284" mass="31490">MELLHTSLRFSWRFRPIFNLRTLVREPLKGSAYMPVVKLDSASFWYGRNPIIQDMDLVLERGITGVLGPNGAGKTTLIRLLALDMRPKRGSVVINGTPVDDETQARKCRRHIGYLPQRFEVMNLKTVQANVEFAAWAHGVSAAACNKAAADALAKVGLSDRANSRAFTLSGGMRQRLGLACVIVHQPDILILDEPTVGIDPVQRSQMRRLLRDLASDSAILLSTHLVDDVAHICDRVLIINHGVVEFDGTIPTLEQIGNHRQHRDIHASAAENGYLEIMENYAS</sequence>
<dbReference type="Gene3D" id="3.40.50.300">
    <property type="entry name" value="P-loop containing nucleotide triphosphate hydrolases"/>
    <property type="match status" value="1"/>
</dbReference>
<dbReference type="Pfam" id="PF00005">
    <property type="entry name" value="ABC_tran"/>
    <property type="match status" value="1"/>
</dbReference>
<dbReference type="GO" id="GO:0016887">
    <property type="term" value="F:ATP hydrolysis activity"/>
    <property type="evidence" value="ECO:0007669"/>
    <property type="project" value="InterPro"/>
</dbReference>
<evidence type="ECO:0000313" key="7">
    <source>
        <dbReference type="Proteomes" id="UP000594961"/>
    </source>
</evidence>
<keyword evidence="2" id="KW-0813">Transport</keyword>
<dbReference type="AlphaFoldDB" id="A0A7M1R102"/>
<dbReference type="InterPro" id="IPR003593">
    <property type="entry name" value="AAA+_ATPase"/>
</dbReference>
<feature type="domain" description="ABC transporter" evidence="5">
    <location>
        <begin position="37"/>
        <end position="267"/>
    </location>
</feature>
<evidence type="ECO:0000256" key="3">
    <source>
        <dbReference type="ARBA" id="ARBA00022741"/>
    </source>
</evidence>
<protein>
    <submittedName>
        <fullName evidence="6">ATP-binding cassette domain-containing protein</fullName>
    </submittedName>
</protein>
<keyword evidence="4 6" id="KW-0067">ATP-binding</keyword>
<dbReference type="Proteomes" id="UP000594961">
    <property type="component" value="Chromosome"/>
</dbReference>